<dbReference type="Gene3D" id="1.10.287.460">
    <property type="entry name" value="Peptidyl-prolyl cis-trans isomerase, FKBP-type, N-terminal domain"/>
    <property type="match status" value="1"/>
</dbReference>
<evidence type="ECO:0000256" key="8">
    <source>
        <dbReference type="SAM" id="SignalP"/>
    </source>
</evidence>
<dbReference type="EC" id="5.2.1.8" evidence="7"/>
<dbReference type="PROSITE" id="PS51257">
    <property type="entry name" value="PROKAR_LIPOPROTEIN"/>
    <property type="match status" value="1"/>
</dbReference>
<evidence type="ECO:0000313" key="10">
    <source>
        <dbReference type="EMBL" id="SQD79965.1"/>
    </source>
</evidence>
<evidence type="ECO:0000256" key="5">
    <source>
        <dbReference type="ARBA" id="ARBA00023235"/>
    </source>
</evidence>
<dbReference type="SUPFAM" id="SSF54534">
    <property type="entry name" value="FKBP-like"/>
    <property type="match status" value="1"/>
</dbReference>
<accession>A0A330M0N4</accession>
<dbReference type="RefSeq" id="WP_112716963.1">
    <property type="nucleotide sequence ID" value="NZ_LS483250.1"/>
</dbReference>
<dbReference type="PANTHER" id="PTHR43811">
    <property type="entry name" value="FKBP-TYPE PEPTIDYL-PROLYL CIS-TRANS ISOMERASE FKPA"/>
    <property type="match status" value="1"/>
</dbReference>
<dbReference type="GO" id="GO:0006457">
    <property type="term" value="P:protein folding"/>
    <property type="evidence" value="ECO:0007669"/>
    <property type="project" value="InterPro"/>
</dbReference>
<dbReference type="PANTHER" id="PTHR43811:SF19">
    <property type="entry name" value="39 KDA FK506-BINDING NUCLEAR PROTEIN"/>
    <property type="match status" value="1"/>
</dbReference>
<dbReference type="AlphaFoldDB" id="A0A330M0N4"/>
<evidence type="ECO:0000256" key="1">
    <source>
        <dbReference type="ARBA" id="ARBA00000971"/>
    </source>
</evidence>
<keyword evidence="4 6" id="KW-0697">Rotamase</keyword>
<evidence type="ECO:0000256" key="3">
    <source>
        <dbReference type="ARBA" id="ARBA00022729"/>
    </source>
</evidence>
<dbReference type="NCBIfam" id="NF008150">
    <property type="entry name" value="PRK10902.1"/>
    <property type="match status" value="1"/>
</dbReference>
<reference evidence="11" key="1">
    <citation type="submission" date="2018-05" db="EMBL/GenBank/DDBJ databases">
        <authorList>
            <person name="Cea G.-C."/>
            <person name="William W."/>
        </authorList>
    </citation>
    <scope>NUCLEOTIDE SEQUENCE [LARGE SCALE GENOMIC DNA]</scope>
    <source>
        <strain evidence="11">DB21MT 5</strain>
    </source>
</reference>
<evidence type="ECO:0000256" key="6">
    <source>
        <dbReference type="PROSITE-ProRule" id="PRU00277"/>
    </source>
</evidence>
<dbReference type="InterPro" id="IPR000774">
    <property type="entry name" value="PPIase_FKBP_N"/>
</dbReference>
<evidence type="ECO:0000313" key="11">
    <source>
        <dbReference type="Proteomes" id="UP000250163"/>
    </source>
</evidence>
<dbReference type="KEGG" id="mya:MORIYA_3510"/>
<comment type="similarity">
    <text evidence="2 7">Belongs to the FKBP-type PPIase family.</text>
</comment>
<dbReference type="EMBL" id="LS483250">
    <property type="protein sequence ID" value="SQD79965.1"/>
    <property type="molecule type" value="Genomic_DNA"/>
</dbReference>
<dbReference type="Pfam" id="PF00254">
    <property type="entry name" value="FKBP_C"/>
    <property type="match status" value="1"/>
</dbReference>
<proteinExistence type="inferred from homology"/>
<dbReference type="OrthoDB" id="9814548at2"/>
<evidence type="ECO:0000256" key="2">
    <source>
        <dbReference type="ARBA" id="ARBA00006577"/>
    </source>
</evidence>
<dbReference type="InterPro" id="IPR001179">
    <property type="entry name" value="PPIase_FKBP_dom"/>
</dbReference>
<name>A0A330M0N4_9GAMM</name>
<evidence type="ECO:0000256" key="7">
    <source>
        <dbReference type="RuleBase" id="RU003915"/>
    </source>
</evidence>
<evidence type="ECO:0000256" key="4">
    <source>
        <dbReference type="ARBA" id="ARBA00023110"/>
    </source>
</evidence>
<keyword evidence="11" id="KW-1185">Reference proteome</keyword>
<keyword evidence="5 6" id="KW-0413">Isomerase</keyword>
<dbReference type="Gene3D" id="3.10.50.40">
    <property type="match status" value="1"/>
</dbReference>
<dbReference type="GO" id="GO:0003755">
    <property type="term" value="F:peptidyl-prolyl cis-trans isomerase activity"/>
    <property type="evidence" value="ECO:0007669"/>
    <property type="project" value="UniProtKB-UniRule"/>
</dbReference>
<protein>
    <recommendedName>
        <fullName evidence="7">Peptidyl-prolyl cis-trans isomerase</fullName>
        <ecNumber evidence="7">5.2.1.8</ecNumber>
    </recommendedName>
</protein>
<dbReference type="Proteomes" id="UP000250163">
    <property type="component" value="Chromosome MORIYA"/>
</dbReference>
<organism evidence="10 11">
    <name type="scientific">Moritella yayanosii</name>
    <dbReference type="NCBI Taxonomy" id="69539"/>
    <lineage>
        <taxon>Bacteria</taxon>
        <taxon>Pseudomonadati</taxon>
        <taxon>Pseudomonadota</taxon>
        <taxon>Gammaproteobacteria</taxon>
        <taxon>Alteromonadales</taxon>
        <taxon>Moritellaceae</taxon>
        <taxon>Moritella</taxon>
    </lineage>
</organism>
<dbReference type="PROSITE" id="PS50059">
    <property type="entry name" value="FKBP_PPIASE"/>
    <property type="match status" value="1"/>
</dbReference>
<evidence type="ECO:0000259" key="9">
    <source>
        <dbReference type="PROSITE" id="PS50059"/>
    </source>
</evidence>
<keyword evidence="3 8" id="KW-0732">Signal</keyword>
<dbReference type="FunFam" id="3.10.50.40:FF:000045">
    <property type="entry name" value="Peptidyl-prolyl cis-trans isomerase"/>
    <property type="match status" value="1"/>
</dbReference>
<dbReference type="Pfam" id="PF01346">
    <property type="entry name" value="FKBP_N"/>
    <property type="match status" value="1"/>
</dbReference>
<dbReference type="InterPro" id="IPR046357">
    <property type="entry name" value="PPIase_dom_sf"/>
</dbReference>
<feature type="chain" id="PRO_5016385889" description="Peptidyl-prolyl cis-trans isomerase" evidence="8">
    <location>
        <begin position="19"/>
        <end position="248"/>
    </location>
</feature>
<feature type="domain" description="PPIase FKBP-type" evidence="9">
    <location>
        <begin position="160"/>
        <end position="246"/>
    </location>
</feature>
<dbReference type="InterPro" id="IPR036944">
    <property type="entry name" value="PPIase_FKBP_N_sf"/>
</dbReference>
<feature type="signal peptide" evidence="8">
    <location>
        <begin position="1"/>
        <end position="18"/>
    </location>
</feature>
<gene>
    <name evidence="10" type="primary">fkpA</name>
    <name evidence="10" type="ORF">MORIYA_3510</name>
</gene>
<comment type="catalytic activity">
    <reaction evidence="1 6 7">
        <text>[protein]-peptidylproline (omega=180) = [protein]-peptidylproline (omega=0)</text>
        <dbReference type="Rhea" id="RHEA:16237"/>
        <dbReference type="Rhea" id="RHEA-COMP:10747"/>
        <dbReference type="Rhea" id="RHEA-COMP:10748"/>
        <dbReference type="ChEBI" id="CHEBI:83833"/>
        <dbReference type="ChEBI" id="CHEBI:83834"/>
        <dbReference type="EC" id="5.2.1.8"/>
    </reaction>
</comment>
<sequence length="248" mass="26373">MKKFFKVTILASAVSLLAACGQETPEAPAAKVTDIKTYSEDQQAAYAIGSIVARNLVAPLKRQEELGAPLDKDIIVQGITDALNESTQLSDEELQAVLKSYDEKMNTLSTDAARIEGEKLEAEAASFFAENGKKEGITTTDSGLQYEVLTAGEGELASPDDTVTVHYTGTLLDGSVFDSSVERGEPATFALNRVIPGWTEGVSLMNVGSKYKLYIPSELGYGAQGAGADIPPNSTLVFEVELIEIAGQ</sequence>